<protein>
    <submittedName>
        <fullName evidence="1">Uncharacterized protein</fullName>
    </submittedName>
</protein>
<proteinExistence type="predicted"/>
<name>A0A2V3YEY2_9FIRM</name>
<organism evidence="1 2">
    <name type="scientific">Hungatella effluvii</name>
    <dbReference type="NCBI Taxonomy" id="1096246"/>
    <lineage>
        <taxon>Bacteria</taxon>
        <taxon>Bacillati</taxon>
        <taxon>Bacillota</taxon>
        <taxon>Clostridia</taxon>
        <taxon>Lachnospirales</taxon>
        <taxon>Lachnospiraceae</taxon>
        <taxon>Hungatella</taxon>
    </lineage>
</organism>
<evidence type="ECO:0000313" key="2">
    <source>
        <dbReference type="Proteomes" id="UP000248057"/>
    </source>
</evidence>
<dbReference type="GeneID" id="86062645"/>
<accession>A0A2V3YEY2</accession>
<comment type="caution">
    <text evidence="1">The sequence shown here is derived from an EMBL/GenBank/DDBJ whole genome shotgun (WGS) entry which is preliminary data.</text>
</comment>
<sequence length="348" mass="41384">MMDKNTALQFSTIIVYELMKQKKSTTDYERKVSDKLKCSVKTVHRYFTASCGFARKNSGVKYYEFLKASEKYLGLTRKELFTKRKLYYELDEEKKEKLFCNEKEKINQDLYTEWIDEPYKLSKDELSYTDVFINYLDLVNDSFLEVLGKNLEDISDILQEVLDGWQEKIVKETWNKSKSDYKEYISFLYNYYEKLKVSKEFLTQILSLQYERRMRKEVNTILKEAVEASRMHITNIMNHGFNDDIINLICMQKSFITLEQEKQCIVYDERKGYRYNSVLVINEFSTNINFETVYYCMKLVKSTVSSGNRHVLSVKQDCLNKAITYAMLSKSQQSIVMKKILNIVEQCK</sequence>
<dbReference type="Proteomes" id="UP000248057">
    <property type="component" value="Unassembled WGS sequence"/>
</dbReference>
<dbReference type="AlphaFoldDB" id="A0A2V3YEY2"/>
<dbReference type="EMBL" id="QJKD01000009">
    <property type="protein sequence ID" value="PXX51609.1"/>
    <property type="molecule type" value="Genomic_DNA"/>
</dbReference>
<reference evidence="1 2" key="1">
    <citation type="submission" date="2018-05" db="EMBL/GenBank/DDBJ databases">
        <title>Genomic Encyclopedia of Type Strains, Phase IV (KMG-IV): sequencing the most valuable type-strain genomes for metagenomic binning, comparative biology and taxonomic classification.</title>
        <authorList>
            <person name="Goeker M."/>
        </authorList>
    </citation>
    <scope>NUCLEOTIDE SEQUENCE [LARGE SCALE GENOMIC DNA]</scope>
    <source>
        <strain evidence="1 2">DSM 24995</strain>
    </source>
</reference>
<dbReference type="RefSeq" id="WP_146218615.1">
    <property type="nucleotide sequence ID" value="NZ_QJKD01000009.1"/>
</dbReference>
<evidence type="ECO:0000313" key="1">
    <source>
        <dbReference type="EMBL" id="PXX51609.1"/>
    </source>
</evidence>
<gene>
    <name evidence="1" type="ORF">DFR60_10910</name>
</gene>
<keyword evidence="2" id="KW-1185">Reference proteome</keyword>